<evidence type="ECO:0000259" key="2">
    <source>
        <dbReference type="PROSITE" id="PS51650"/>
    </source>
</evidence>
<sequence length="770" mass="87865">MVFLQLTALFRTEKTSKSIIPRGSVGVRIDVIVRLGRVNPSYFALKPWSLSDDSPVAPVFELQTFNDRVFQPHSDFVLQAFYNRLDPTGPLTLSAKCAVQYHQQYPLFGDEIKLRLPINLSKGDHILFSFSHIAVGGQPNSKLSESVETPIGYAFLPLMFSAHTLMLDSDEQDISLPVAAELPAMSWRSGPHYDFNNIDKSMDLVKWVDPRPLFRFRMRLVSSIFTSEVLTQATFHVRFTDRFVLPHSSLAVNSSRAAVAVQGDSFDSAALFRQLWFFFDVMAKSIAQTIVRRSVLKVVQRARLPLDVMEQIGIVVANLVPLLISKHNAMPNECHTGITCIAYFLRCCLSFIDRGAVFKWMNFIIQQLEECDSKVARDYKLDVITIISQHEHWLPLCLPVVIDSQNQIHRVVNQPLSSEYRQHAVSFISHIHFLQELYASMLEPREYRHRVISLVRNLLAKHSFDKRYLDMNIQRRIAVLYIPLIRFALDHCGEMEDVINDFDATRRWRFSLSLRLSKSGLSGYGVVMEKGTKIRCLLGRLHGAREPLFLHEHATHAALNPAQGFGWYVFLPPNNPAPNPPQMVLTVKTKEEVQDILVSVLYVIHRVPKRILGVLCMDMKKCSAMQLLNLLDLALNVFRYRGRPEPKPAAEKTSRDLASLQPSKYSVPTSCTRSSCVALLFDKLMFIGRPDAPFRALQLLNLSQEVALIVLEVCQSLAHEFMVSLLVLNMSTQYQFILSTIVQRSLFDVENTRICWTVDWLHNKSLLCHK</sequence>
<dbReference type="InterPro" id="IPR026791">
    <property type="entry name" value="DOCK"/>
</dbReference>
<gene>
    <name evidence="3" type="ORF">HPBE_LOCUS20820</name>
</gene>
<dbReference type="InterPro" id="IPR035892">
    <property type="entry name" value="C2_domain_sf"/>
</dbReference>
<dbReference type="AlphaFoldDB" id="A0A3P8FIE9"/>
<evidence type="ECO:0000313" key="3">
    <source>
        <dbReference type="EMBL" id="VDP21993.1"/>
    </source>
</evidence>
<feature type="domain" description="C2 DOCK-type" evidence="2">
    <location>
        <begin position="28"/>
        <end position="221"/>
    </location>
</feature>
<evidence type="ECO:0000256" key="1">
    <source>
        <dbReference type="PROSITE-ProRule" id="PRU00983"/>
    </source>
</evidence>
<dbReference type="PANTHER" id="PTHR23317">
    <property type="entry name" value="DEDICATOR OF CYTOKINESIS DOCK"/>
    <property type="match status" value="1"/>
</dbReference>
<protein>
    <recommendedName>
        <fullName evidence="2">C2 DOCK-type domain-containing protein</fullName>
    </recommendedName>
</protein>
<dbReference type="Pfam" id="PF14429">
    <property type="entry name" value="DOCK-C2"/>
    <property type="match status" value="1"/>
</dbReference>
<dbReference type="PROSITE" id="PS51650">
    <property type="entry name" value="C2_DOCK"/>
    <property type="match status" value="1"/>
</dbReference>
<dbReference type="GO" id="GO:0005085">
    <property type="term" value="F:guanyl-nucleotide exchange factor activity"/>
    <property type="evidence" value="ECO:0007669"/>
    <property type="project" value="InterPro"/>
</dbReference>
<dbReference type="OrthoDB" id="47328at2759"/>
<dbReference type="PANTHER" id="PTHR23317:SF26">
    <property type="entry name" value="ZIZIMIN, ISOFORM K"/>
    <property type="match status" value="1"/>
</dbReference>
<dbReference type="GO" id="GO:0007264">
    <property type="term" value="P:small GTPase-mediated signal transduction"/>
    <property type="evidence" value="ECO:0007669"/>
    <property type="project" value="InterPro"/>
</dbReference>
<comment type="similarity">
    <text evidence="1">Belongs to the DOCK family.</text>
</comment>
<name>A0A3P8FIE9_HELPZ</name>
<dbReference type="InterPro" id="IPR027007">
    <property type="entry name" value="C2_DOCK-type_domain"/>
</dbReference>
<reference evidence="3" key="1">
    <citation type="submission" date="2018-11" db="EMBL/GenBank/DDBJ databases">
        <authorList>
            <consortium name="Pathogen Informatics"/>
        </authorList>
    </citation>
    <scope>NUCLEOTIDE SEQUENCE [LARGE SCALE GENOMIC DNA]</scope>
</reference>
<dbReference type="Gene3D" id="2.60.40.150">
    <property type="entry name" value="C2 domain"/>
    <property type="match status" value="1"/>
</dbReference>
<proteinExistence type="inferred from homology"/>
<accession>A0A3P8FIE9</accession>
<organism evidence="3">
    <name type="scientific">Heligmosomoides polygyrus</name>
    <name type="common">Parasitic roundworm</name>
    <dbReference type="NCBI Taxonomy" id="6339"/>
    <lineage>
        <taxon>Eukaryota</taxon>
        <taxon>Metazoa</taxon>
        <taxon>Ecdysozoa</taxon>
        <taxon>Nematoda</taxon>
        <taxon>Chromadorea</taxon>
        <taxon>Rhabditida</taxon>
        <taxon>Rhabditina</taxon>
        <taxon>Rhabditomorpha</taxon>
        <taxon>Strongyloidea</taxon>
        <taxon>Heligmosomidae</taxon>
        <taxon>Heligmosomoides</taxon>
    </lineage>
</organism>
<dbReference type="EMBL" id="UZAH01032469">
    <property type="protein sequence ID" value="VDP21993.1"/>
    <property type="molecule type" value="Genomic_DNA"/>
</dbReference>